<evidence type="ECO:0000256" key="5">
    <source>
        <dbReference type="ARBA" id="ARBA00022679"/>
    </source>
</evidence>
<dbReference type="SFLD" id="SFLDS00005">
    <property type="entry name" value="Isoprenoid_Synthase_Type_I"/>
    <property type="match status" value="1"/>
</dbReference>
<dbReference type="GO" id="GO:0016114">
    <property type="term" value="P:terpenoid biosynthetic process"/>
    <property type="evidence" value="ECO:0007669"/>
    <property type="project" value="UniProtKB-ARBA"/>
</dbReference>
<evidence type="ECO:0000313" key="13">
    <source>
        <dbReference type="EMBL" id="NBH61150.1"/>
    </source>
</evidence>
<comment type="caution">
    <text evidence="13">The sequence shown here is derived from an EMBL/GenBank/DDBJ whole genome shotgun (WGS) entry which is preliminary data.</text>
</comment>
<comment type="catalytic activity">
    <reaction evidence="11">
        <text>isopentenyl diphosphate + (2E)-geranyl diphosphate = (2E,6E)-farnesyl diphosphate + diphosphate</text>
        <dbReference type="Rhea" id="RHEA:19361"/>
        <dbReference type="ChEBI" id="CHEBI:33019"/>
        <dbReference type="ChEBI" id="CHEBI:58057"/>
        <dbReference type="ChEBI" id="CHEBI:128769"/>
        <dbReference type="ChEBI" id="CHEBI:175763"/>
        <dbReference type="EC" id="2.5.1.10"/>
    </reaction>
</comment>
<evidence type="ECO:0000313" key="14">
    <source>
        <dbReference type="Proteomes" id="UP000446866"/>
    </source>
</evidence>
<sequence>MRENYDEYKEMINEYLLDFMPSIDSKSSVLYDSMKYSLMAGGKRIRSVLLLAACEFAGGNAKDALPYACAIEYIHTYSLIHDDLPAMDNDDLRRGIPTNHKVFGDGIAVLAGDGLLTTAFEIMNKDMFLFFDNMKELKKRINASYTIVKHSGVQGMVAGQASDMDSEHKQCSNEMLEYIHINKTGSLIVAAIRAGLYLGGADEEMMKDLTCYAENLGLAYQIADDILDIKGNVEELGKNTGKDAECEKITYVALNGMEASEQRLKELTINAVEAIEKYYDNAEFFRDLVLRLENRTK</sequence>
<accession>A0A845QGK0</accession>
<dbReference type="GO" id="GO:0046872">
    <property type="term" value="F:metal ion binding"/>
    <property type="evidence" value="ECO:0007669"/>
    <property type="project" value="UniProtKB-KW"/>
</dbReference>
<dbReference type="Gene3D" id="1.10.600.10">
    <property type="entry name" value="Farnesyl Diphosphate Synthase"/>
    <property type="match status" value="1"/>
</dbReference>
<gene>
    <name evidence="13" type="ORF">D0435_05730</name>
</gene>
<evidence type="ECO:0000256" key="6">
    <source>
        <dbReference type="ARBA" id="ARBA00022723"/>
    </source>
</evidence>
<dbReference type="InterPro" id="IPR008949">
    <property type="entry name" value="Isoprenoid_synthase_dom_sf"/>
</dbReference>
<protein>
    <recommendedName>
        <fullName evidence="4">Farnesyl diphosphate synthase</fullName>
        <ecNumber evidence="3">2.5.1.10</ecNumber>
    </recommendedName>
    <alternativeName>
        <fullName evidence="10">(2E,6E)-farnesyl diphosphate synthase</fullName>
    </alternativeName>
    <alternativeName>
        <fullName evidence="9">Geranyltranstransferase</fullName>
    </alternativeName>
</protein>
<evidence type="ECO:0000256" key="3">
    <source>
        <dbReference type="ARBA" id="ARBA00012439"/>
    </source>
</evidence>
<comment type="cofactor">
    <cofactor evidence="1">
        <name>Mg(2+)</name>
        <dbReference type="ChEBI" id="CHEBI:18420"/>
    </cofactor>
</comment>
<dbReference type="EC" id="2.5.1.10" evidence="3"/>
<dbReference type="AlphaFoldDB" id="A0A845QGK0"/>
<evidence type="ECO:0000256" key="10">
    <source>
        <dbReference type="ARBA" id="ARBA00032873"/>
    </source>
</evidence>
<keyword evidence="6" id="KW-0479">Metal-binding</keyword>
<evidence type="ECO:0000256" key="2">
    <source>
        <dbReference type="ARBA" id="ARBA00006706"/>
    </source>
</evidence>
<evidence type="ECO:0000256" key="9">
    <source>
        <dbReference type="ARBA" id="ARBA00032380"/>
    </source>
</evidence>
<evidence type="ECO:0000256" key="12">
    <source>
        <dbReference type="RuleBase" id="RU004466"/>
    </source>
</evidence>
<dbReference type="GO" id="GO:0004337">
    <property type="term" value="F:(2E,6E)-farnesyl diphosphate synthase activity"/>
    <property type="evidence" value="ECO:0007669"/>
    <property type="project" value="UniProtKB-EC"/>
</dbReference>
<keyword evidence="5 12" id="KW-0808">Transferase</keyword>
<evidence type="ECO:0000256" key="7">
    <source>
        <dbReference type="ARBA" id="ARBA00022842"/>
    </source>
</evidence>
<dbReference type="GO" id="GO:0005737">
    <property type="term" value="C:cytoplasm"/>
    <property type="evidence" value="ECO:0007669"/>
    <property type="project" value="UniProtKB-ARBA"/>
</dbReference>
<dbReference type="PROSITE" id="PS00444">
    <property type="entry name" value="POLYPRENYL_SYNTHASE_2"/>
    <property type="match status" value="1"/>
</dbReference>
<proteinExistence type="inferred from homology"/>
<dbReference type="InterPro" id="IPR000092">
    <property type="entry name" value="Polyprenyl_synt"/>
</dbReference>
<dbReference type="PANTHER" id="PTHR43281:SF1">
    <property type="entry name" value="FARNESYL DIPHOSPHATE SYNTHASE"/>
    <property type="match status" value="1"/>
</dbReference>
<dbReference type="CDD" id="cd00685">
    <property type="entry name" value="Trans_IPPS_HT"/>
    <property type="match status" value="1"/>
</dbReference>
<dbReference type="FunFam" id="1.10.600.10:FF:000001">
    <property type="entry name" value="Geranylgeranyl diphosphate synthase"/>
    <property type="match status" value="1"/>
</dbReference>
<dbReference type="EMBL" id="QXWK01000009">
    <property type="protein sequence ID" value="NBH61150.1"/>
    <property type="molecule type" value="Genomic_DNA"/>
</dbReference>
<evidence type="ECO:0000256" key="8">
    <source>
        <dbReference type="ARBA" id="ARBA00023229"/>
    </source>
</evidence>
<keyword evidence="8" id="KW-0414">Isoprene biosynthesis</keyword>
<comment type="similarity">
    <text evidence="2 12">Belongs to the FPP/GGPP synthase family.</text>
</comment>
<dbReference type="InterPro" id="IPR053378">
    <property type="entry name" value="Prenyl_diphosphate_synthase"/>
</dbReference>
<name>A0A845QGK0_9FIRM</name>
<keyword evidence="7" id="KW-0460">Magnesium</keyword>
<evidence type="ECO:0000256" key="4">
    <source>
        <dbReference type="ARBA" id="ARBA00015100"/>
    </source>
</evidence>
<keyword evidence="14" id="KW-1185">Reference proteome</keyword>
<dbReference type="Pfam" id="PF00348">
    <property type="entry name" value="polyprenyl_synt"/>
    <property type="match status" value="1"/>
</dbReference>
<evidence type="ECO:0000256" key="1">
    <source>
        <dbReference type="ARBA" id="ARBA00001946"/>
    </source>
</evidence>
<dbReference type="SFLD" id="SFLDG01017">
    <property type="entry name" value="Polyprenyl_Transferase_Like"/>
    <property type="match status" value="1"/>
</dbReference>
<organism evidence="13 14">
    <name type="scientific">Anaerotruncus colihominis</name>
    <dbReference type="NCBI Taxonomy" id="169435"/>
    <lineage>
        <taxon>Bacteria</taxon>
        <taxon>Bacillati</taxon>
        <taxon>Bacillota</taxon>
        <taxon>Clostridia</taxon>
        <taxon>Eubacteriales</taxon>
        <taxon>Oscillospiraceae</taxon>
        <taxon>Anaerotruncus</taxon>
    </lineage>
</organism>
<evidence type="ECO:0000256" key="11">
    <source>
        <dbReference type="ARBA" id="ARBA00049399"/>
    </source>
</evidence>
<dbReference type="SUPFAM" id="SSF48576">
    <property type="entry name" value="Terpenoid synthases"/>
    <property type="match status" value="1"/>
</dbReference>
<dbReference type="NCBIfam" id="NF045485">
    <property type="entry name" value="FPPsyn"/>
    <property type="match status" value="1"/>
</dbReference>
<dbReference type="InterPro" id="IPR033749">
    <property type="entry name" value="Polyprenyl_synt_CS"/>
</dbReference>
<reference evidence="13 14" key="1">
    <citation type="submission" date="2018-08" db="EMBL/GenBank/DDBJ databases">
        <title>Murine metabolic-syndrome-specific gut microbial biobank.</title>
        <authorList>
            <person name="Liu C."/>
        </authorList>
    </citation>
    <scope>NUCLEOTIDE SEQUENCE [LARGE SCALE GENOMIC DNA]</scope>
    <source>
        <strain evidence="13 14">28</strain>
    </source>
</reference>
<dbReference type="PROSITE" id="PS00723">
    <property type="entry name" value="POLYPRENYL_SYNTHASE_1"/>
    <property type="match status" value="1"/>
</dbReference>
<dbReference type="PANTHER" id="PTHR43281">
    <property type="entry name" value="FARNESYL DIPHOSPHATE SYNTHASE"/>
    <property type="match status" value="1"/>
</dbReference>
<dbReference type="Proteomes" id="UP000446866">
    <property type="component" value="Unassembled WGS sequence"/>
</dbReference>